<dbReference type="KEGG" id="pmj:P9211_06731"/>
<organism evidence="1 2">
    <name type="scientific">Prochlorococcus marinus (strain MIT 9211)</name>
    <dbReference type="NCBI Taxonomy" id="93059"/>
    <lineage>
        <taxon>Bacteria</taxon>
        <taxon>Bacillati</taxon>
        <taxon>Cyanobacteriota</taxon>
        <taxon>Cyanophyceae</taxon>
        <taxon>Synechococcales</taxon>
        <taxon>Prochlorococcaceae</taxon>
        <taxon>Prochlorococcus</taxon>
    </lineage>
</organism>
<protein>
    <submittedName>
        <fullName evidence="1">Uncharacterized protein</fullName>
    </submittedName>
</protein>
<dbReference type="OrthoDB" id="542116at2"/>
<proteinExistence type="predicted"/>
<dbReference type="eggNOG" id="ENOG50322N9">
    <property type="taxonomic scope" value="Bacteria"/>
</dbReference>
<dbReference type="HOGENOM" id="CLU_2808977_0_0_3"/>
<dbReference type="AlphaFoldDB" id="A9B9U2"/>
<accession>A9B9U2</accession>
<reference evidence="1 2" key="1">
    <citation type="journal article" date="2007" name="PLoS Genet.">
        <title>Patterns and implications of gene gain and loss in the evolution of Prochlorococcus.</title>
        <authorList>
            <person name="Kettler G.C."/>
            <person name="Martiny A.C."/>
            <person name="Huang K."/>
            <person name="Zucker J."/>
            <person name="Coleman M.L."/>
            <person name="Rodrigue S."/>
            <person name="Chen F."/>
            <person name="Lapidus A."/>
            <person name="Ferriera S."/>
            <person name="Johnson J."/>
            <person name="Steglich C."/>
            <person name="Church G.M."/>
            <person name="Richardson P."/>
            <person name="Chisholm S.W."/>
        </authorList>
    </citation>
    <scope>NUCLEOTIDE SEQUENCE [LARGE SCALE GENOMIC DNA]</scope>
    <source>
        <strain evidence="2">MIT 9211</strain>
    </source>
</reference>
<name>A9B9U2_PROM4</name>
<evidence type="ECO:0000313" key="1">
    <source>
        <dbReference type="EMBL" id="ABX08604.1"/>
    </source>
</evidence>
<evidence type="ECO:0000313" key="2">
    <source>
        <dbReference type="Proteomes" id="UP000000788"/>
    </source>
</evidence>
<gene>
    <name evidence="1" type="ordered locus">P9211_06731</name>
</gene>
<keyword evidence="2" id="KW-1185">Reference proteome</keyword>
<dbReference type="EMBL" id="CP000878">
    <property type="protein sequence ID" value="ABX08604.1"/>
    <property type="molecule type" value="Genomic_DNA"/>
</dbReference>
<dbReference type="RefSeq" id="WP_012195226.1">
    <property type="nucleotide sequence ID" value="NC_009976.1"/>
</dbReference>
<dbReference type="Proteomes" id="UP000000788">
    <property type="component" value="Chromosome"/>
</dbReference>
<sequence length="67" mass="7832">MNNQLTTKNLDVKIDDYLLNLIDFFEKFDSGNPYMRAAVSELQNSMPKELLNSQSDWFITWSQAGKR</sequence>